<dbReference type="RefSeq" id="WP_039364254.1">
    <property type="nucleotide sequence ID" value="NZ_JWTA01000001.1"/>
</dbReference>
<accession>A0A0B4DL46</accession>
<gene>
    <name evidence="1" type="ORF">RM51_01385</name>
</gene>
<name>A0A0B4DL46_9FLAO</name>
<comment type="caution">
    <text evidence="1">The sequence shown here is derived from an EMBL/GenBank/DDBJ whole genome shotgun (WGS) entry which is preliminary data.</text>
</comment>
<proteinExistence type="predicted"/>
<evidence type="ECO:0000313" key="1">
    <source>
        <dbReference type="EMBL" id="KIC65130.1"/>
    </source>
</evidence>
<dbReference type="AlphaFoldDB" id="A0A0B4DL46"/>
<dbReference type="OrthoDB" id="978006at2"/>
<keyword evidence="2" id="KW-1185">Reference proteome</keyword>
<sequence length="229" mass="26631">MKKNITVIFSILYVTLSAQQTNAFSYNGGVFAERTVYQVPSNNAKRNLTYEEIQGSPYYDKNFSLAKFIIPENTETAPARYNIYLDEVEFIKDNKTYAVPPDSPFTKIVFTNTGETLIKLNSGDELSGYFFELVNGKYSLYKKIKMKFNDFVPAPNSYAMDKPANFHRFDPIFYIQTEKGFIKKPKNQKEIIEQIPDKKDVLTTFFKENKIKFDKEEDLKKLVTFLNQN</sequence>
<reference evidence="1 2" key="1">
    <citation type="submission" date="2014-12" db="EMBL/GenBank/DDBJ databases">
        <title>Genome sequencing of Chryseobacterium taiwanense TPW19.</title>
        <authorList>
            <person name="Tan P.W."/>
            <person name="Chan K.-G."/>
        </authorList>
    </citation>
    <scope>NUCLEOTIDE SEQUENCE [LARGE SCALE GENOMIC DNA]</scope>
    <source>
        <strain evidence="1 2">TPW19</strain>
    </source>
</reference>
<dbReference type="Proteomes" id="UP000031167">
    <property type="component" value="Unassembled WGS sequence"/>
</dbReference>
<protein>
    <submittedName>
        <fullName evidence="1">Uncharacterized protein</fullName>
    </submittedName>
</protein>
<evidence type="ECO:0000313" key="2">
    <source>
        <dbReference type="Proteomes" id="UP000031167"/>
    </source>
</evidence>
<dbReference type="EMBL" id="JWTA01000001">
    <property type="protein sequence ID" value="KIC65130.1"/>
    <property type="molecule type" value="Genomic_DNA"/>
</dbReference>
<dbReference type="STRING" id="363331.RM51_01385"/>
<organism evidence="1 2">
    <name type="scientific">Chryseobacterium taiwanense</name>
    <dbReference type="NCBI Taxonomy" id="363331"/>
    <lineage>
        <taxon>Bacteria</taxon>
        <taxon>Pseudomonadati</taxon>
        <taxon>Bacteroidota</taxon>
        <taxon>Flavobacteriia</taxon>
        <taxon>Flavobacteriales</taxon>
        <taxon>Weeksellaceae</taxon>
        <taxon>Chryseobacterium group</taxon>
        <taxon>Chryseobacterium</taxon>
    </lineage>
</organism>